<comment type="caution">
    <text evidence="3">The sequence shown here is derived from an EMBL/GenBank/DDBJ whole genome shotgun (WGS) entry which is preliminary data.</text>
</comment>
<dbReference type="Pfam" id="PF13166">
    <property type="entry name" value="AAA_13"/>
    <property type="match status" value="1"/>
</dbReference>
<dbReference type="AlphaFoldDB" id="A0A563U605"/>
<dbReference type="GO" id="GO:0000731">
    <property type="term" value="P:DNA synthesis involved in DNA repair"/>
    <property type="evidence" value="ECO:0007669"/>
    <property type="project" value="TreeGrafter"/>
</dbReference>
<feature type="domain" description="Protein CR006 P-loop" evidence="2">
    <location>
        <begin position="10"/>
        <end position="719"/>
    </location>
</feature>
<reference evidence="3 4" key="1">
    <citation type="submission" date="2019-07" db="EMBL/GenBank/DDBJ databases">
        <authorList>
            <person name="Kim J."/>
        </authorList>
    </citation>
    <scope>NUCLEOTIDE SEQUENCE [LARGE SCALE GENOMIC DNA]</scope>
    <source>
        <strain evidence="3 4">MJ1a</strain>
    </source>
</reference>
<dbReference type="SUPFAM" id="SSF52540">
    <property type="entry name" value="P-loop containing nucleoside triphosphate hydrolases"/>
    <property type="match status" value="1"/>
</dbReference>
<dbReference type="RefSeq" id="WP_146269792.1">
    <property type="nucleotide sequence ID" value="NZ_VOEI01000002.1"/>
</dbReference>
<sequence>MITNILLRGVATYNLDGIEFIDLKKINFIYGANGSGKTTISNFLTDGKQPRYAQCALGWKNSLPLRTLVYNKEFREKNFGKGEINGVFTLGQATKADLEEIEAKVKIREKHKQDWETRKDTWDKKTAELATHENDFKETVWSDIYKKNESVFKEGFAGFMTKENFKKKILDEFEGNASALQTRVSLIEKAKTIFGQPPVSLTILPTFDPTIILTLEEADIWQKKIIGKADVDIAKLIQRLKMNDWVNTGRNFLKETGETCPFCQQSTIQADFRNQLETYFDETFVNDTAKVGTHAADYLRKTQNLLGILNEISASEEKHTTSKLDVTLFKAYIHTFSTQLLTNQEQLNNKIKEPSRSIDLISVKAQLEEIAALITSANVEVAKHNQIVANFAREKQELINAIWRLLIDEHQAMIKLFTEKKGNLEKAINGIETTVKTARQNYQTVKQEIITLSNNVTSVQPSINQINKTLKAFGFRNFEIVPSADKNKYQIKRENGDIAETTLSEGEITFITFLYFLQLCKGGLSEHTITEDRVLVIDDPISSLDSNVLYVVSSLLKEIIKNVKQGNGTIKQLILLTHNTYFHKEVSFIDGRGKDCADTSYWILRKNNNISELQANGRQNPIQTAYQLLWKELQNRQHSSPLTLQNTMRRIIEHYFKILGKFGDDQIIQQFKDYEDQQICRSLLCWINDGSHTIPDDLFIDTQGDETERYFEVFKKIFEHSRHQEHYHMMMGEAS</sequence>
<accession>A0A563U605</accession>
<name>A0A563U605_9SPHI</name>
<gene>
    <name evidence="3" type="ORF">FPZ42_07045</name>
</gene>
<dbReference type="Proteomes" id="UP000318010">
    <property type="component" value="Unassembled WGS sequence"/>
</dbReference>
<dbReference type="InterPro" id="IPR026866">
    <property type="entry name" value="CR006_AAA"/>
</dbReference>
<feature type="coiled-coil region" evidence="1">
    <location>
        <begin position="428"/>
        <end position="455"/>
    </location>
</feature>
<evidence type="ECO:0000313" key="3">
    <source>
        <dbReference type="EMBL" id="TWR26787.1"/>
    </source>
</evidence>
<organism evidence="3 4">
    <name type="scientific">Mucilaginibacter achroorhodeus</name>
    <dbReference type="NCBI Taxonomy" id="2599294"/>
    <lineage>
        <taxon>Bacteria</taxon>
        <taxon>Pseudomonadati</taxon>
        <taxon>Bacteroidota</taxon>
        <taxon>Sphingobacteriia</taxon>
        <taxon>Sphingobacteriales</taxon>
        <taxon>Sphingobacteriaceae</taxon>
        <taxon>Mucilaginibacter</taxon>
    </lineage>
</organism>
<dbReference type="PANTHER" id="PTHR32182:SF22">
    <property type="entry name" value="ATP-DEPENDENT ENDONUCLEASE, OLD FAMILY-RELATED"/>
    <property type="match status" value="1"/>
</dbReference>
<evidence type="ECO:0000256" key="1">
    <source>
        <dbReference type="SAM" id="Coils"/>
    </source>
</evidence>
<dbReference type="PANTHER" id="PTHR32182">
    <property type="entry name" value="DNA REPLICATION AND REPAIR PROTEIN RECF"/>
    <property type="match status" value="1"/>
</dbReference>
<dbReference type="InterPro" id="IPR027417">
    <property type="entry name" value="P-loop_NTPase"/>
</dbReference>
<dbReference type="EMBL" id="VOEI01000002">
    <property type="protein sequence ID" value="TWR26787.1"/>
    <property type="molecule type" value="Genomic_DNA"/>
</dbReference>
<keyword evidence="1" id="KW-0175">Coiled coil</keyword>
<dbReference type="OrthoDB" id="9795565at2"/>
<evidence type="ECO:0000313" key="4">
    <source>
        <dbReference type="Proteomes" id="UP000318010"/>
    </source>
</evidence>
<dbReference type="Gene3D" id="3.40.50.300">
    <property type="entry name" value="P-loop containing nucleotide triphosphate hydrolases"/>
    <property type="match status" value="2"/>
</dbReference>
<evidence type="ECO:0000259" key="2">
    <source>
        <dbReference type="Pfam" id="PF13166"/>
    </source>
</evidence>
<protein>
    <submittedName>
        <fullName evidence="3">AAA family ATPase</fullName>
    </submittedName>
</protein>
<dbReference type="GO" id="GO:0006302">
    <property type="term" value="P:double-strand break repair"/>
    <property type="evidence" value="ECO:0007669"/>
    <property type="project" value="TreeGrafter"/>
</dbReference>
<proteinExistence type="predicted"/>
<keyword evidence="4" id="KW-1185">Reference proteome</keyword>